<gene>
    <name evidence="2" type="ORF">CLW00_102121</name>
</gene>
<dbReference type="EMBL" id="PVTR01000002">
    <property type="protein sequence ID" value="PRY89645.1"/>
    <property type="molecule type" value="Genomic_DNA"/>
</dbReference>
<feature type="transmembrane region" description="Helical" evidence="1">
    <location>
        <begin position="44"/>
        <end position="64"/>
    </location>
</feature>
<organism evidence="2 3">
    <name type="scientific">Mongoliibacter ruber</name>
    <dbReference type="NCBI Taxonomy" id="1750599"/>
    <lineage>
        <taxon>Bacteria</taxon>
        <taxon>Pseudomonadati</taxon>
        <taxon>Bacteroidota</taxon>
        <taxon>Cytophagia</taxon>
        <taxon>Cytophagales</taxon>
        <taxon>Cyclobacteriaceae</taxon>
        <taxon>Mongoliibacter</taxon>
    </lineage>
</organism>
<evidence type="ECO:0000313" key="3">
    <source>
        <dbReference type="Proteomes" id="UP000238157"/>
    </source>
</evidence>
<comment type="caution">
    <text evidence="2">The sequence shown here is derived from an EMBL/GenBank/DDBJ whole genome shotgun (WGS) entry which is preliminary data.</text>
</comment>
<evidence type="ECO:0000313" key="2">
    <source>
        <dbReference type="EMBL" id="PRY89645.1"/>
    </source>
</evidence>
<dbReference type="Proteomes" id="UP000238157">
    <property type="component" value="Unassembled WGS sequence"/>
</dbReference>
<evidence type="ECO:0000256" key="1">
    <source>
        <dbReference type="SAM" id="Phobius"/>
    </source>
</evidence>
<keyword evidence="3" id="KW-1185">Reference proteome</keyword>
<proteinExistence type="predicted"/>
<feature type="transmembrane region" description="Helical" evidence="1">
    <location>
        <begin position="6"/>
        <end position="23"/>
    </location>
</feature>
<keyword evidence="1" id="KW-1133">Transmembrane helix</keyword>
<keyword evidence="1" id="KW-0812">Transmembrane</keyword>
<name>A0A2T0WSJ6_9BACT</name>
<accession>A0A2T0WSJ6</accession>
<protein>
    <submittedName>
        <fullName evidence="2">Uncharacterized protein</fullName>
    </submittedName>
</protein>
<dbReference type="AlphaFoldDB" id="A0A2T0WSJ6"/>
<reference evidence="2 3" key="1">
    <citation type="submission" date="2018-03" db="EMBL/GenBank/DDBJ databases">
        <title>Genomic Encyclopedia of Archaeal and Bacterial Type Strains, Phase II (KMG-II): from individual species to whole genera.</title>
        <authorList>
            <person name="Goeker M."/>
        </authorList>
    </citation>
    <scope>NUCLEOTIDE SEQUENCE [LARGE SCALE GENOMIC DNA]</scope>
    <source>
        <strain evidence="2 3">DSM 27929</strain>
    </source>
</reference>
<sequence>MGFGWIGSLITPGFFLIKIFEGLKNSKAVKNRKDQFGTRYTVNIKIRIFGKEVIYYFYIIPWYLPLNRSI</sequence>
<keyword evidence="1" id="KW-0472">Membrane</keyword>